<feature type="compositionally biased region" description="Basic and acidic residues" evidence="1">
    <location>
        <begin position="537"/>
        <end position="546"/>
    </location>
</feature>
<organism evidence="3 4">
    <name type="scientific">Streptomyces finlayi</name>
    <dbReference type="NCBI Taxonomy" id="67296"/>
    <lineage>
        <taxon>Bacteria</taxon>
        <taxon>Bacillati</taxon>
        <taxon>Actinomycetota</taxon>
        <taxon>Actinomycetes</taxon>
        <taxon>Kitasatosporales</taxon>
        <taxon>Streptomycetaceae</taxon>
        <taxon>Streptomyces</taxon>
    </lineage>
</organism>
<dbReference type="RefSeq" id="WP_189826115.1">
    <property type="nucleotide sequence ID" value="NZ_BMVC01000014.1"/>
</dbReference>
<dbReference type="AlphaFoldDB" id="A0A918X476"/>
<dbReference type="PANTHER" id="PTHR48104:SF30">
    <property type="entry name" value="METACASPASE-1"/>
    <property type="match status" value="1"/>
</dbReference>
<dbReference type="InterPro" id="IPR029030">
    <property type="entry name" value="Caspase-like_dom_sf"/>
</dbReference>
<reference evidence="3" key="2">
    <citation type="submission" date="2020-09" db="EMBL/GenBank/DDBJ databases">
        <authorList>
            <person name="Sun Q."/>
            <person name="Ohkuma M."/>
        </authorList>
    </citation>
    <scope>NUCLEOTIDE SEQUENCE</scope>
    <source>
        <strain evidence="3">JCM 4637</strain>
    </source>
</reference>
<dbReference type="Gene3D" id="3.40.50.1460">
    <property type="match status" value="1"/>
</dbReference>
<dbReference type="GO" id="GO:0006508">
    <property type="term" value="P:proteolysis"/>
    <property type="evidence" value="ECO:0007669"/>
    <property type="project" value="InterPro"/>
</dbReference>
<dbReference type="InterPro" id="IPR011600">
    <property type="entry name" value="Pept_C14_caspase"/>
</dbReference>
<feature type="region of interest" description="Disordered" evidence="1">
    <location>
        <begin position="635"/>
        <end position="654"/>
    </location>
</feature>
<dbReference type="GO" id="GO:0004197">
    <property type="term" value="F:cysteine-type endopeptidase activity"/>
    <property type="evidence" value="ECO:0007669"/>
    <property type="project" value="InterPro"/>
</dbReference>
<comment type="caution">
    <text evidence="3">The sequence shown here is derived from an EMBL/GenBank/DDBJ whole genome shotgun (WGS) entry which is preliminary data.</text>
</comment>
<protein>
    <recommendedName>
        <fullName evidence="2">Peptidase C14 caspase domain-containing protein</fullName>
    </recommendedName>
</protein>
<evidence type="ECO:0000259" key="2">
    <source>
        <dbReference type="Pfam" id="PF00656"/>
    </source>
</evidence>
<dbReference type="SUPFAM" id="SSF52129">
    <property type="entry name" value="Caspase-like"/>
    <property type="match status" value="1"/>
</dbReference>
<sequence length="654" mass="71244">MTSRALLIGAQTYGLTGVHRDVHLMRTVLREHGFTDVRTRTEDQADYAGIKEGLDLLDAATQQDDPVVVYYSGHGALLGRLQYLVPVDMESSTPTDFRGLLAEELTAAVRRLALKTTNITVILDCCHSAGTVREGAQTPARRTLKSVGLPRVAHDAALVRASGLTVPGDPLVPGVVRLVACQQHDFAYEAELRPGSGRQGVFTAALADLLAQRHSARVPWSVLMSRIRDRIAQQQIRQWPDAGGPWGRLPFTTEEPAEPERLPLTRRDGRFLVPGGAVFGLGECDTVSMVLPGGDPGETTEAEPGPLAAEIRVPATVYGLSAGDALLSPRPEEATCDRTDVDRPPVTAGELRTALLPPGSYALPVRVHDRRRVAVDAEGPFADALREGIARCPRLTCTEEEREVFATVRVRDGRYEVRNPEGRPWRAPSPVNPADPSPTITLLEELARGDRVRQLRTPEGSALLHSVPEILVEREHATGDGARRPLAPEGEFLYDGDRYWVTVTNTSDAPLHFWVVGVGLSGRTALITNDQPSGYRLEPRDAEHGSSRTTPGVKVYWPSDVPEQGPCRETIHVLVGDRQMDLGGLASRTDFERSVRAGDSALEALLTEVWDGVRDQQPVAGDEFHYRVRTVHAQAVPPSSARGRSTTQGRKGGW</sequence>
<gene>
    <name evidence="3" type="ORF">GCM10010334_62180</name>
</gene>
<name>A0A918X476_9ACTN</name>
<dbReference type="PANTHER" id="PTHR48104">
    <property type="entry name" value="METACASPASE-4"/>
    <property type="match status" value="1"/>
</dbReference>
<evidence type="ECO:0000256" key="1">
    <source>
        <dbReference type="SAM" id="MobiDB-lite"/>
    </source>
</evidence>
<proteinExistence type="predicted"/>
<dbReference type="GO" id="GO:0005737">
    <property type="term" value="C:cytoplasm"/>
    <property type="evidence" value="ECO:0007669"/>
    <property type="project" value="TreeGrafter"/>
</dbReference>
<evidence type="ECO:0000313" key="3">
    <source>
        <dbReference type="EMBL" id="GHD08657.1"/>
    </source>
</evidence>
<dbReference type="EMBL" id="BMVC01000014">
    <property type="protein sequence ID" value="GHD08657.1"/>
    <property type="molecule type" value="Genomic_DNA"/>
</dbReference>
<dbReference type="InterPro" id="IPR050452">
    <property type="entry name" value="Metacaspase"/>
</dbReference>
<dbReference type="Pfam" id="PF00656">
    <property type="entry name" value="Peptidase_C14"/>
    <property type="match status" value="1"/>
</dbReference>
<reference evidence="3" key="1">
    <citation type="journal article" date="2014" name="Int. J. Syst. Evol. Microbiol.">
        <title>Complete genome sequence of Corynebacterium casei LMG S-19264T (=DSM 44701T), isolated from a smear-ripened cheese.</title>
        <authorList>
            <consortium name="US DOE Joint Genome Institute (JGI-PGF)"/>
            <person name="Walter F."/>
            <person name="Albersmeier A."/>
            <person name="Kalinowski J."/>
            <person name="Ruckert C."/>
        </authorList>
    </citation>
    <scope>NUCLEOTIDE SEQUENCE</scope>
    <source>
        <strain evidence="3">JCM 4637</strain>
    </source>
</reference>
<feature type="domain" description="Peptidase C14 caspase" evidence="2">
    <location>
        <begin position="4"/>
        <end position="239"/>
    </location>
</feature>
<feature type="region of interest" description="Disordered" evidence="1">
    <location>
        <begin position="531"/>
        <end position="552"/>
    </location>
</feature>
<dbReference type="Proteomes" id="UP000638353">
    <property type="component" value="Unassembled WGS sequence"/>
</dbReference>
<evidence type="ECO:0000313" key="4">
    <source>
        <dbReference type="Proteomes" id="UP000638353"/>
    </source>
</evidence>
<accession>A0A918X476</accession>
<feature type="compositionally biased region" description="Polar residues" evidence="1">
    <location>
        <begin position="642"/>
        <end position="654"/>
    </location>
</feature>